<dbReference type="KEGG" id="caw:Q783_05315"/>
<evidence type="ECO:0000313" key="1">
    <source>
        <dbReference type="EMBL" id="AGY81702.1"/>
    </source>
</evidence>
<dbReference type="Proteomes" id="UP000017469">
    <property type="component" value="Chromosome"/>
</dbReference>
<accession>U5SCY8</accession>
<dbReference type="eggNOG" id="COG3189">
    <property type="taxonomic scope" value="Bacteria"/>
</dbReference>
<name>U5SCY8_9LACT</name>
<protein>
    <recommendedName>
        <fullName evidence="3">Uroporphyrin-III C-methyltransferase</fullName>
    </recommendedName>
</protein>
<dbReference type="AlphaFoldDB" id="U5SCY8"/>
<gene>
    <name evidence="1" type="ORF">Q783_05315</name>
</gene>
<reference evidence="1 2" key="1">
    <citation type="journal article" date="2013" name="Genome Announc.">
        <title>Complete Genome Sequence of Carnobacterium gilichinskyi Strain WN1359T (DSM 27470T).</title>
        <authorList>
            <person name="Leonard M.T."/>
            <person name="Panayotova N."/>
            <person name="Farmerie W.G."/>
            <person name="Triplett E.W."/>
            <person name="Nicholson W.L."/>
        </authorList>
    </citation>
    <scope>NUCLEOTIDE SEQUENCE [LARGE SCALE GENOMIC DNA]</scope>
    <source>
        <strain evidence="1 2">WN1359</strain>
    </source>
</reference>
<dbReference type="EMBL" id="CP006812">
    <property type="protein sequence ID" value="AGY81702.1"/>
    <property type="molecule type" value="Genomic_DNA"/>
</dbReference>
<evidence type="ECO:0008006" key="3">
    <source>
        <dbReference type="Google" id="ProtNLM"/>
    </source>
</evidence>
<dbReference type="RefSeq" id="WP_023177910.1">
    <property type="nucleotide sequence ID" value="NC_022606.1"/>
</dbReference>
<proteinExistence type="predicted"/>
<dbReference type="STRING" id="1266845.Q783_05315"/>
<dbReference type="InterPro" id="IPR052552">
    <property type="entry name" value="YeaO-like"/>
</dbReference>
<sequence>MDDYQLNMKRVYEKPEKEDGYRILVDRIWPRGVSKDKAAINEWAKEITPTSTIRKEFDHQPQKFEWFKQAYWTELTDNPRLEPFLIHVFEQLEQTPVTFVYAAKDEEFNHVVVLMDYIKTIKAT</sequence>
<dbReference type="HOGENOM" id="CLU_137928_0_0_9"/>
<dbReference type="PANTHER" id="PTHR36849">
    <property type="entry name" value="CYTOPLASMIC PROTEIN-RELATED"/>
    <property type="match status" value="1"/>
</dbReference>
<organism evidence="1 2">
    <name type="scientific">Carnobacterium inhibens subsp. gilichinskyi</name>
    <dbReference type="NCBI Taxonomy" id="1266845"/>
    <lineage>
        <taxon>Bacteria</taxon>
        <taxon>Bacillati</taxon>
        <taxon>Bacillota</taxon>
        <taxon>Bacilli</taxon>
        <taxon>Lactobacillales</taxon>
        <taxon>Carnobacteriaceae</taxon>
        <taxon>Carnobacterium</taxon>
    </lineage>
</organism>
<dbReference type="Pfam" id="PF22752">
    <property type="entry name" value="DUF488-N3i"/>
    <property type="match status" value="1"/>
</dbReference>
<evidence type="ECO:0000313" key="2">
    <source>
        <dbReference type="Proteomes" id="UP000017469"/>
    </source>
</evidence>
<dbReference type="PATRIC" id="fig|1266845.5.peg.1001"/>
<dbReference type="PANTHER" id="PTHR36849:SF1">
    <property type="entry name" value="CYTOPLASMIC PROTEIN"/>
    <property type="match status" value="1"/>
</dbReference>